<dbReference type="InterPro" id="IPR036388">
    <property type="entry name" value="WH-like_DNA-bd_sf"/>
</dbReference>
<evidence type="ECO:0000313" key="2">
    <source>
        <dbReference type="EMBL" id="MDO7882953.1"/>
    </source>
</evidence>
<proteinExistence type="predicted"/>
<organism evidence="2 3">
    <name type="scientific">Antiquaquibacter soli</name>
    <dbReference type="NCBI Taxonomy" id="3064523"/>
    <lineage>
        <taxon>Bacteria</taxon>
        <taxon>Bacillati</taxon>
        <taxon>Actinomycetota</taxon>
        <taxon>Actinomycetes</taxon>
        <taxon>Micrococcales</taxon>
        <taxon>Microbacteriaceae</taxon>
        <taxon>Antiquaquibacter</taxon>
    </lineage>
</organism>
<dbReference type="Pfam" id="PF03551">
    <property type="entry name" value="PadR"/>
    <property type="match status" value="1"/>
</dbReference>
<dbReference type="RefSeq" id="WP_305003385.1">
    <property type="nucleotide sequence ID" value="NZ_JAUQUB010000003.1"/>
</dbReference>
<feature type="domain" description="Transcription regulator PadR N-terminal" evidence="1">
    <location>
        <begin position="13"/>
        <end position="89"/>
    </location>
</feature>
<accession>A0ABT9BR85</accession>
<gene>
    <name evidence="2" type="ORF">Q5716_12015</name>
</gene>
<evidence type="ECO:0000313" key="3">
    <source>
        <dbReference type="Proteomes" id="UP001241072"/>
    </source>
</evidence>
<sequence>MAADRRSPLAFVVLATLAERPLHVYALFRVLQERGKTEIVAVPTRASLYPVLERLGRAGFVEVHATERDSRRPERTVYRVTAAGEAEARAALLHYLASSERIGFTAALSFAMLATPSEVADALAARRALLESERAALLDGLAAGQEIGLPDLFQLDERYRVALLDADLDQVDGLLARVRSGELTWSREWIEQIAAELEGAAE</sequence>
<keyword evidence="3" id="KW-1185">Reference proteome</keyword>
<protein>
    <submittedName>
        <fullName evidence="2">PadR family transcriptional regulator</fullName>
    </submittedName>
</protein>
<dbReference type="SUPFAM" id="SSF46785">
    <property type="entry name" value="Winged helix' DNA-binding domain"/>
    <property type="match status" value="1"/>
</dbReference>
<dbReference type="InterPro" id="IPR036390">
    <property type="entry name" value="WH_DNA-bd_sf"/>
</dbReference>
<dbReference type="InterPro" id="IPR005149">
    <property type="entry name" value="Tscrpt_reg_PadR_N"/>
</dbReference>
<dbReference type="PANTHER" id="PTHR43252">
    <property type="entry name" value="TRANSCRIPTIONAL REGULATOR YQJI"/>
    <property type="match status" value="1"/>
</dbReference>
<dbReference type="Proteomes" id="UP001241072">
    <property type="component" value="Unassembled WGS sequence"/>
</dbReference>
<dbReference type="PANTHER" id="PTHR43252:SF7">
    <property type="entry name" value="TRANSCRIPTIONAL REGULATOR YQJI"/>
    <property type="match status" value="1"/>
</dbReference>
<reference evidence="2 3" key="1">
    <citation type="submission" date="2023-07" db="EMBL/GenBank/DDBJ databases">
        <title>Protaetiibacter sp. nov WY-16 isolated from soil.</title>
        <authorList>
            <person name="Liu B."/>
            <person name="Wan Y."/>
        </authorList>
    </citation>
    <scope>NUCLEOTIDE SEQUENCE [LARGE SCALE GENOMIC DNA]</scope>
    <source>
        <strain evidence="2 3">WY-16</strain>
    </source>
</reference>
<name>A0ABT9BR85_9MICO</name>
<evidence type="ECO:0000259" key="1">
    <source>
        <dbReference type="Pfam" id="PF03551"/>
    </source>
</evidence>
<comment type="caution">
    <text evidence="2">The sequence shown here is derived from an EMBL/GenBank/DDBJ whole genome shotgun (WGS) entry which is preliminary data.</text>
</comment>
<dbReference type="EMBL" id="JAUQUB010000003">
    <property type="protein sequence ID" value="MDO7882953.1"/>
    <property type="molecule type" value="Genomic_DNA"/>
</dbReference>
<dbReference type="Gene3D" id="1.10.10.10">
    <property type="entry name" value="Winged helix-like DNA-binding domain superfamily/Winged helix DNA-binding domain"/>
    <property type="match status" value="1"/>
</dbReference>